<dbReference type="AlphaFoldDB" id="M1V6Q7"/>
<dbReference type="HOGENOM" id="CLU_742626_0_0_1"/>
<dbReference type="Proteomes" id="UP000007014">
    <property type="component" value="Chromosome 4"/>
</dbReference>
<dbReference type="KEGG" id="cme:CYME_CMD061C"/>
<dbReference type="InterPro" id="IPR038564">
    <property type="entry name" value="Maf1_sf"/>
</dbReference>
<dbReference type="GO" id="GO:0016480">
    <property type="term" value="P:negative regulation of transcription by RNA polymerase III"/>
    <property type="evidence" value="ECO:0007669"/>
    <property type="project" value="InterPro"/>
</dbReference>
<dbReference type="PANTHER" id="PTHR22504">
    <property type="entry name" value="REPRESSOR OF RNA POLYMERASE III TRANSCRIPTION MAF1"/>
    <property type="match status" value="1"/>
</dbReference>
<proteinExistence type="predicted"/>
<dbReference type="GeneID" id="16992615"/>
<dbReference type="GO" id="GO:0000994">
    <property type="term" value="F:RNA polymerase III core binding"/>
    <property type="evidence" value="ECO:0007669"/>
    <property type="project" value="TreeGrafter"/>
</dbReference>
<dbReference type="RefSeq" id="XP_005535430.1">
    <property type="nucleotide sequence ID" value="XM_005535373.1"/>
</dbReference>
<dbReference type="PANTHER" id="PTHR22504:SF0">
    <property type="entry name" value="REPRESSOR OF RNA POLYMERASE III TRANSCRIPTION MAF1 HOMOLOG"/>
    <property type="match status" value="1"/>
</dbReference>
<dbReference type="GO" id="GO:0005634">
    <property type="term" value="C:nucleus"/>
    <property type="evidence" value="ECO:0007669"/>
    <property type="project" value="TreeGrafter"/>
</dbReference>
<dbReference type="eggNOG" id="KOG3104">
    <property type="taxonomic scope" value="Eukaryota"/>
</dbReference>
<evidence type="ECO:0008006" key="4">
    <source>
        <dbReference type="Google" id="ProtNLM"/>
    </source>
</evidence>
<dbReference type="OrthoDB" id="277029at2759"/>
<accession>M1V6Q7</accession>
<reference evidence="2 3" key="1">
    <citation type="journal article" date="2004" name="Nature">
        <title>Genome sequence of the ultrasmall unicellular red alga Cyanidioschyzon merolae 10D.</title>
        <authorList>
            <person name="Matsuzaki M."/>
            <person name="Misumi O."/>
            <person name="Shin-i T."/>
            <person name="Maruyama S."/>
            <person name="Takahara M."/>
            <person name="Miyagishima S."/>
            <person name="Mori T."/>
            <person name="Nishida K."/>
            <person name="Yagisawa F."/>
            <person name="Nishida K."/>
            <person name="Yoshida Y."/>
            <person name="Nishimura Y."/>
            <person name="Nakao S."/>
            <person name="Kobayashi T."/>
            <person name="Momoyama Y."/>
            <person name="Higashiyama T."/>
            <person name="Minoda A."/>
            <person name="Sano M."/>
            <person name="Nomoto H."/>
            <person name="Oishi K."/>
            <person name="Hayashi H."/>
            <person name="Ohta F."/>
            <person name="Nishizaka S."/>
            <person name="Haga S."/>
            <person name="Miura S."/>
            <person name="Morishita T."/>
            <person name="Kabeya Y."/>
            <person name="Terasawa K."/>
            <person name="Suzuki Y."/>
            <person name="Ishii Y."/>
            <person name="Asakawa S."/>
            <person name="Takano H."/>
            <person name="Ohta N."/>
            <person name="Kuroiwa H."/>
            <person name="Tanaka K."/>
            <person name="Shimizu N."/>
            <person name="Sugano S."/>
            <person name="Sato N."/>
            <person name="Nozaki H."/>
            <person name="Ogasawara N."/>
            <person name="Kohara Y."/>
            <person name="Kuroiwa T."/>
        </authorList>
    </citation>
    <scope>NUCLEOTIDE SEQUENCE [LARGE SCALE GENOMIC DNA]</scope>
    <source>
        <strain evidence="2 3">10D</strain>
    </source>
</reference>
<evidence type="ECO:0000313" key="3">
    <source>
        <dbReference type="Proteomes" id="UP000007014"/>
    </source>
</evidence>
<sequence length="373" mass="41306">MKFMDLPSVSALNADLNQVPLPPGGHTVLTCVLETYSCKATNSDKKVAHSLENRLSEQAQVECVSPQGVGARAQRTNPHQRKVLIYLILALNTSFPEYDFSGVASRALECFKPCPPTAVQHDIDLALQEAYRYIDEQHESLRRGLPRNTTSLSAKDHWPSGIGRIPRRRQHASGRCGPQIQSGTSARTLAIASAPYRRKRVLDHERVVASAPCSQRGLAGKSLASSALGQSSCESLTSLLGTRERLWTTVQQVIAFPNCEIYTYVEADDTDGPFHEPGIIWSFNYFFYNHALRRVLFMKATAVQMLHPERVPTLEWLEGESFIQSDSATEDERIAEGTVSPMGETRECEAASGAVGILRKHRSDAQLIFDLNP</sequence>
<keyword evidence="3" id="KW-1185">Reference proteome</keyword>
<name>M1V6Q7_CYAM1</name>
<dbReference type="Gramene" id="CMD061CT">
    <property type="protein sequence ID" value="CMD061CT"/>
    <property type="gene ID" value="CMD061C"/>
</dbReference>
<dbReference type="EMBL" id="AP006486">
    <property type="protein sequence ID" value="BAM79144.1"/>
    <property type="molecule type" value="Genomic_DNA"/>
</dbReference>
<gene>
    <name evidence="2" type="ORF">CYME_CMD061C</name>
</gene>
<organism evidence="2 3">
    <name type="scientific">Cyanidioschyzon merolae (strain NIES-3377 / 10D)</name>
    <name type="common">Unicellular red alga</name>
    <dbReference type="NCBI Taxonomy" id="280699"/>
    <lineage>
        <taxon>Eukaryota</taxon>
        <taxon>Rhodophyta</taxon>
        <taxon>Bangiophyceae</taxon>
        <taxon>Cyanidiales</taxon>
        <taxon>Cyanidiaceae</taxon>
        <taxon>Cyanidioschyzon</taxon>
    </lineage>
</organism>
<dbReference type="STRING" id="280699.M1V6Q7"/>
<evidence type="ECO:0000313" key="2">
    <source>
        <dbReference type="EMBL" id="BAM79144.1"/>
    </source>
</evidence>
<dbReference type="InterPro" id="IPR015257">
    <property type="entry name" value="Maf1"/>
</dbReference>
<dbReference type="Gene3D" id="3.40.1000.50">
    <property type="entry name" value="Repressor of RNA polymerase III transcription Maf1"/>
    <property type="match status" value="1"/>
</dbReference>
<dbReference type="Pfam" id="PF09174">
    <property type="entry name" value="Maf1"/>
    <property type="match status" value="1"/>
</dbReference>
<evidence type="ECO:0000256" key="1">
    <source>
        <dbReference type="SAM" id="MobiDB-lite"/>
    </source>
</evidence>
<feature type="region of interest" description="Disordered" evidence="1">
    <location>
        <begin position="147"/>
        <end position="181"/>
    </location>
</feature>
<reference evidence="2 3" key="2">
    <citation type="journal article" date="2007" name="BMC Biol.">
        <title>A 100%-complete sequence reveals unusually simple genomic features in the hot-spring red alga Cyanidioschyzon merolae.</title>
        <authorList>
            <person name="Nozaki H."/>
            <person name="Takano H."/>
            <person name="Misumi O."/>
            <person name="Terasawa K."/>
            <person name="Matsuzaki M."/>
            <person name="Maruyama S."/>
            <person name="Nishida K."/>
            <person name="Yagisawa F."/>
            <person name="Yoshida Y."/>
            <person name="Fujiwara T."/>
            <person name="Takio S."/>
            <person name="Tamura K."/>
            <person name="Chung S.J."/>
            <person name="Nakamura S."/>
            <person name="Kuroiwa H."/>
            <person name="Tanaka K."/>
            <person name="Sato N."/>
            <person name="Kuroiwa T."/>
        </authorList>
    </citation>
    <scope>NUCLEOTIDE SEQUENCE [LARGE SCALE GENOMIC DNA]</scope>
    <source>
        <strain evidence="2 3">10D</strain>
    </source>
</reference>
<protein>
    <recommendedName>
        <fullName evidence="4">Repressor of RNA polymerase III transcription</fullName>
    </recommendedName>
</protein>